<accession>A0A419R2H1</accession>
<dbReference type="PANTHER" id="PTHR46112">
    <property type="entry name" value="AMINOPEPTIDASE"/>
    <property type="match status" value="1"/>
</dbReference>
<dbReference type="InterPro" id="IPR029149">
    <property type="entry name" value="Creatin/AminoP/Spt16_N"/>
</dbReference>
<dbReference type="CDD" id="cd01066">
    <property type="entry name" value="APP_MetAP"/>
    <property type="match status" value="1"/>
</dbReference>
<dbReference type="EMBL" id="RAHJ01000018">
    <property type="protein sequence ID" value="RJX67923.1"/>
    <property type="molecule type" value="Genomic_DNA"/>
</dbReference>
<evidence type="ECO:0000313" key="3">
    <source>
        <dbReference type="EMBL" id="RJX67923.1"/>
    </source>
</evidence>
<dbReference type="InterPro" id="IPR000587">
    <property type="entry name" value="Creatinase_N"/>
</dbReference>
<organism evidence="3 4">
    <name type="scientific">Tsuneonella suprasediminis</name>
    <dbReference type="NCBI Taxonomy" id="2306996"/>
    <lineage>
        <taxon>Bacteria</taxon>
        <taxon>Pseudomonadati</taxon>
        <taxon>Pseudomonadota</taxon>
        <taxon>Alphaproteobacteria</taxon>
        <taxon>Sphingomonadales</taxon>
        <taxon>Erythrobacteraceae</taxon>
        <taxon>Tsuneonella</taxon>
    </lineage>
</organism>
<dbReference type="InterPro" id="IPR036005">
    <property type="entry name" value="Creatinase/aminopeptidase-like"/>
</dbReference>
<sequence>MSEDRPAAYLRFERSEYDTRLKNVRSAMAQRGIDTLVLTDPCNLYYLSGYDAWSFYTPQYLVVRQADAPVWVGRGIDRKSARITSWLADDDIIAYPDDYVQAADKHPAQPLCALLAERGWDKGVLGLEASNYYLTALASDIIRAETPNAQVVDASLLVNWVRLIKSPAEVEYMRKAAQIVQGAMTVATQGARPGVQENELAGDIYRALIAGTDGAGGTYTSSPPFMPSGDWVDTPHLSWRNQPYGNDVQVNFELMACHHRYHVPMSRTVWIGTPPPAVRDLESIAVEALNAALDAVKPGARLYEVEAAWQSVARPRGVSKTSRCGYPIGIAYPPTLGELTASIRPGDETVLQPGMTFHLMPGVWQDGASIVITEAFHVTENGAERFCSFPQRLVVND</sequence>
<evidence type="ECO:0000259" key="1">
    <source>
        <dbReference type="Pfam" id="PF00557"/>
    </source>
</evidence>
<dbReference type="InterPro" id="IPR000994">
    <property type="entry name" value="Pept_M24"/>
</dbReference>
<dbReference type="Gene3D" id="3.40.350.10">
    <property type="entry name" value="Creatinase/prolidase N-terminal domain"/>
    <property type="match status" value="1"/>
</dbReference>
<dbReference type="PANTHER" id="PTHR46112:SF2">
    <property type="entry name" value="XAA-PRO AMINOPEPTIDASE P-RELATED"/>
    <property type="match status" value="1"/>
</dbReference>
<reference evidence="3 4" key="1">
    <citation type="submission" date="2018-09" db="EMBL/GenBank/DDBJ databases">
        <title>Altererythrobacter sp.Ery1 and Ery12, the genome sequencing of novel strains in genus Alterythrobacter.</title>
        <authorList>
            <person name="Cheng H."/>
            <person name="Wu Y.-H."/>
            <person name="Fang C."/>
            <person name="Xu X.-W."/>
        </authorList>
    </citation>
    <scope>NUCLEOTIDE SEQUENCE [LARGE SCALE GENOMIC DNA]</scope>
    <source>
        <strain evidence="3 4">Ery12</strain>
    </source>
</reference>
<evidence type="ECO:0000259" key="2">
    <source>
        <dbReference type="Pfam" id="PF01321"/>
    </source>
</evidence>
<feature type="domain" description="Creatinase N-terminal" evidence="2">
    <location>
        <begin position="20"/>
        <end position="164"/>
    </location>
</feature>
<dbReference type="RefSeq" id="WP_120108914.1">
    <property type="nucleotide sequence ID" value="NZ_RAHJ01000018.1"/>
</dbReference>
<dbReference type="Pfam" id="PF01321">
    <property type="entry name" value="Creatinase_N"/>
    <property type="match status" value="1"/>
</dbReference>
<dbReference type="SUPFAM" id="SSF55920">
    <property type="entry name" value="Creatinase/aminopeptidase"/>
    <property type="match status" value="1"/>
</dbReference>
<protein>
    <submittedName>
        <fullName evidence="3">M24 family metallopeptidase</fullName>
    </submittedName>
</protein>
<dbReference type="Proteomes" id="UP000284322">
    <property type="component" value="Unassembled WGS sequence"/>
</dbReference>
<dbReference type="Pfam" id="PF00557">
    <property type="entry name" value="Peptidase_M24"/>
    <property type="match status" value="1"/>
</dbReference>
<proteinExistence type="predicted"/>
<keyword evidence="4" id="KW-1185">Reference proteome</keyword>
<comment type="caution">
    <text evidence="3">The sequence shown here is derived from an EMBL/GenBank/DDBJ whole genome shotgun (WGS) entry which is preliminary data.</text>
</comment>
<dbReference type="InterPro" id="IPR050659">
    <property type="entry name" value="Peptidase_M24B"/>
</dbReference>
<evidence type="ECO:0000313" key="4">
    <source>
        <dbReference type="Proteomes" id="UP000284322"/>
    </source>
</evidence>
<gene>
    <name evidence="3" type="ORF">D6858_08200</name>
</gene>
<dbReference type="OrthoDB" id="9761809at2"/>
<feature type="domain" description="Peptidase M24" evidence="1">
    <location>
        <begin position="171"/>
        <end position="380"/>
    </location>
</feature>
<dbReference type="Gene3D" id="3.90.230.10">
    <property type="entry name" value="Creatinase/methionine aminopeptidase superfamily"/>
    <property type="match status" value="1"/>
</dbReference>
<dbReference type="SUPFAM" id="SSF53092">
    <property type="entry name" value="Creatinase/prolidase N-terminal domain"/>
    <property type="match status" value="1"/>
</dbReference>
<dbReference type="AlphaFoldDB" id="A0A419R2H1"/>
<name>A0A419R2H1_9SPHN</name>